<sequence length="131" mass="13897">MFLKTALGLVAAVASVVSAAPTVNELTGYEYVVVGSGAGGGPLAARLALAGHKTLLIEAGDDQGKNSNYSVPAYSARASEDGALAWNFFVHHYADEQRQARDYKSTYDTPDGDAWWLHGTQCSGRHLPTQV</sequence>
<evidence type="ECO:0000313" key="2">
    <source>
        <dbReference type="Proteomes" id="UP001143910"/>
    </source>
</evidence>
<dbReference type="EMBL" id="JANJQO010003322">
    <property type="protein sequence ID" value="KAJ2961967.1"/>
    <property type="molecule type" value="Genomic_DNA"/>
</dbReference>
<proteinExistence type="predicted"/>
<name>A0ACC1MEU5_9HYPO</name>
<keyword evidence="2" id="KW-1185">Reference proteome</keyword>
<protein>
    <submittedName>
        <fullName evidence="1">Uncharacterized protein</fullName>
    </submittedName>
</protein>
<organism evidence="1 2">
    <name type="scientific">Zarea fungicola</name>
    <dbReference type="NCBI Taxonomy" id="93591"/>
    <lineage>
        <taxon>Eukaryota</taxon>
        <taxon>Fungi</taxon>
        <taxon>Dikarya</taxon>
        <taxon>Ascomycota</taxon>
        <taxon>Pezizomycotina</taxon>
        <taxon>Sordariomycetes</taxon>
        <taxon>Hypocreomycetidae</taxon>
        <taxon>Hypocreales</taxon>
        <taxon>Cordycipitaceae</taxon>
        <taxon>Zarea</taxon>
    </lineage>
</organism>
<evidence type="ECO:0000313" key="1">
    <source>
        <dbReference type="EMBL" id="KAJ2961967.1"/>
    </source>
</evidence>
<dbReference type="Proteomes" id="UP001143910">
    <property type="component" value="Unassembled WGS sequence"/>
</dbReference>
<accession>A0ACC1MEU5</accession>
<comment type="caution">
    <text evidence="1">The sequence shown here is derived from an EMBL/GenBank/DDBJ whole genome shotgun (WGS) entry which is preliminary data.</text>
</comment>
<gene>
    <name evidence="1" type="ORF">NQ176_g10972</name>
</gene>
<reference evidence="1" key="1">
    <citation type="submission" date="2022-08" db="EMBL/GenBank/DDBJ databases">
        <title>Genome Sequence of Lecanicillium fungicola.</title>
        <authorList>
            <person name="Buettner E."/>
        </authorList>
    </citation>
    <scope>NUCLEOTIDE SEQUENCE</scope>
    <source>
        <strain evidence="1">Babe33</strain>
    </source>
</reference>